<reference evidence="3" key="2">
    <citation type="journal article" date="2015" name="Data Brief">
        <title>Shoot transcriptome of the giant reed, Arundo donax.</title>
        <authorList>
            <person name="Barrero R.A."/>
            <person name="Guerrero F.D."/>
            <person name="Moolhuijzen P."/>
            <person name="Goolsby J.A."/>
            <person name="Tidwell J."/>
            <person name="Bellgard S.E."/>
            <person name="Bellgard M.I."/>
        </authorList>
    </citation>
    <scope>NUCLEOTIDE SEQUENCE</scope>
    <source>
        <tissue evidence="3">Shoot tissue taken approximately 20 cm above the soil surface</tissue>
    </source>
</reference>
<dbReference type="EMBL" id="GBRH01281308">
    <property type="protein sequence ID" value="JAD16587.1"/>
    <property type="molecule type" value="Transcribed_RNA"/>
</dbReference>
<feature type="region of interest" description="Disordered" evidence="1">
    <location>
        <begin position="1"/>
        <end position="23"/>
    </location>
</feature>
<feature type="region of interest" description="Disordered" evidence="1">
    <location>
        <begin position="77"/>
        <end position="96"/>
    </location>
</feature>
<feature type="compositionally biased region" description="Low complexity" evidence="1">
    <location>
        <begin position="14"/>
        <end position="23"/>
    </location>
</feature>
<feature type="compositionally biased region" description="Polar residues" evidence="1">
    <location>
        <begin position="87"/>
        <end position="96"/>
    </location>
</feature>
<dbReference type="AlphaFoldDB" id="A0A0A8XY42"/>
<evidence type="ECO:0000256" key="2">
    <source>
        <dbReference type="SAM" id="Phobius"/>
    </source>
</evidence>
<accession>A0A0A8XY42</accession>
<feature type="transmembrane region" description="Helical" evidence="2">
    <location>
        <begin position="52"/>
        <end position="74"/>
    </location>
</feature>
<evidence type="ECO:0000313" key="3">
    <source>
        <dbReference type="EMBL" id="JAD16587.1"/>
    </source>
</evidence>
<name>A0A0A8XY42_ARUDO</name>
<evidence type="ECO:0000256" key="1">
    <source>
        <dbReference type="SAM" id="MobiDB-lite"/>
    </source>
</evidence>
<keyword evidence="2" id="KW-0472">Membrane</keyword>
<keyword evidence="2" id="KW-1133">Transmembrane helix</keyword>
<keyword evidence="2" id="KW-0812">Transmembrane</keyword>
<reference evidence="3" key="1">
    <citation type="submission" date="2014-09" db="EMBL/GenBank/DDBJ databases">
        <authorList>
            <person name="Magalhaes I.L.F."/>
            <person name="Oliveira U."/>
            <person name="Santos F.R."/>
            <person name="Vidigal T.H.D.A."/>
            <person name="Brescovit A.D."/>
            <person name="Santos A.J."/>
        </authorList>
    </citation>
    <scope>NUCLEOTIDE SEQUENCE</scope>
    <source>
        <tissue evidence="3">Shoot tissue taken approximately 20 cm above the soil surface</tissue>
    </source>
</reference>
<protein>
    <submittedName>
        <fullName evidence="3">Uncharacterized protein</fullName>
    </submittedName>
</protein>
<sequence length="96" mass="10212">MIPWQLRASTTTPGSARSAARGTAGAPCTTLCLPQSNKRRNRRMMLLCRIKLRLMTMPPTIGLQLVITVCLAATMTSPASTRRAARTTGSASLAAP</sequence>
<proteinExistence type="predicted"/>
<organism evidence="3">
    <name type="scientific">Arundo donax</name>
    <name type="common">Giant reed</name>
    <name type="synonym">Donax arundinaceus</name>
    <dbReference type="NCBI Taxonomy" id="35708"/>
    <lineage>
        <taxon>Eukaryota</taxon>
        <taxon>Viridiplantae</taxon>
        <taxon>Streptophyta</taxon>
        <taxon>Embryophyta</taxon>
        <taxon>Tracheophyta</taxon>
        <taxon>Spermatophyta</taxon>
        <taxon>Magnoliopsida</taxon>
        <taxon>Liliopsida</taxon>
        <taxon>Poales</taxon>
        <taxon>Poaceae</taxon>
        <taxon>PACMAD clade</taxon>
        <taxon>Arundinoideae</taxon>
        <taxon>Arundineae</taxon>
        <taxon>Arundo</taxon>
    </lineage>
</organism>